<dbReference type="Pfam" id="PF00015">
    <property type="entry name" value="MCPsignal"/>
    <property type="match status" value="1"/>
</dbReference>
<dbReference type="Pfam" id="PF12729">
    <property type="entry name" value="4HB_MCP_1"/>
    <property type="match status" value="1"/>
</dbReference>
<feature type="transmembrane region" description="Helical" evidence="6">
    <location>
        <begin position="12"/>
        <end position="32"/>
    </location>
</feature>
<feature type="domain" description="HAMP" evidence="8">
    <location>
        <begin position="211"/>
        <end position="265"/>
    </location>
</feature>
<protein>
    <submittedName>
        <fullName evidence="9">Methyl-accepting chemotaxis protein</fullName>
    </submittedName>
</protein>
<evidence type="ECO:0000259" key="7">
    <source>
        <dbReference type="PROSITE" id="PS50111"/>
    </source>
</evidence>
<dbReference type="GeneID" id="88755457"/>
<feature type="transmembrane region" description="Helical" evidence="6">
    <location>
        <begin position="192"/>
        <end position="213"/>
    </location>
</feature>
<name>A0ABS3A2E2_9VIBR</name>
<dbReference type="CDD" id="cd11386">
    <property type="entry name" value="MCP_signal"/>
    <property type="match status" value="1"/>
</dbReference>
<dbReference type="Pfam" id="PF00672">
    <property type="entry name" value="HAMP"/>
    <property type="match status" value="1"/>
</dbReference>
<comment type="caution">
    <text evidence="9">The sequence shown here is derived from an EMBL/GenBank/DDBJ whole genome shotgun (WGS) entry which is preliminary data.</text>
</comment>
<keyword evidence="6" id="KW-0812">Transmembrane</keyword>
<dbReference type="InterPro" id="IPR004089">
    <property type="entry name" value="MCPsignal_dom"/>
</dbReference>
<dbReference type="PROSITE" id="PS50885">
    <property type="entry name" value="HAMP"/>
    <property type="match status" value="1"/>
</dbReference>
<feature type="coiled-coil region" evidence="5">
    <location>
        <begin position="421"/>
        <end position="448"/>
    </location>
</feature>
<keyword evidence="6" id="KW-0472">Membrane</keyword>
<comment type="similarity">
    <text evidence="3">Belongs to the methyl-accepting chemotaxis (MCP) protein family.</text>
</comment>
<dbReference type="InterPro" id="IPR003660">
    <property type="entry name" value="HAMP_dom"/>
</dbReference>
<evidence type="ECO:0000256" key="1">
    <source>
        <dbReference type="ARBA" id="ARBA00004370"/>
    </source>
</evidence>
<reference evidence="9 10" key="1">
    <citation type="submission" date="2021-02" db="EMBL/GenBank/DDBJ databases">
        <title>Draft Genome Sequences of 5 Vibrio neptunius Strains Isolated From of Bivalve Hatcheries.</title>
        <authorList>
            <person name="Galvis F."/>
            <person name="Barja J.L."/>
            <person name="Lemos M.L."/>
            <person name="Balado M."/>
        </authorList>
    </citation>
    <scope>NUCLEOTIDE SEQUENCE [LARGE SCALE GENOMIC DNA]</scope>
    <source>
        <strain evidence="9 10">PP-145.98</strain>
    </source>
</reference>
<dbReference type="Gene3D" id="1.10.287.950">
    <property type="entry name" value="Methyl-accepting chemotaxis protein"/>
    <property type="match status" value="1"/>
</dbReference>
<evidence type="ECO:0000256" key="4">
    <source>
        <dbReference type="PROSITE-ProRule" id="PRU00284"/>
    </source>
</evidence>
<dbReference type="InterPro" id="IPR024478">
    <property type="entry name" value="HlyB_4HB_MCP"/>
</dbReference>
<evidence type="ECO:0000256" key="2">
    <source>
        <dbReference type="ARBA" id="ARBA00023224"/>
    </source>
</evidence>
<proteinExistence type="inferred from homology"/>
<keyword evidence="10" id="KW-1185">Reference proteome</keyword>
<sequence length="543" mass="59927">MFIKNLSIPKKISFTFSIIALINIVFGIYLSVELKNIKSELLNYTDDTLPAMERVDAIRDDISRWRRSQFVAYTFENSGKVAEKIASNIQEREQIARKLDAYSKTLWPGEEEQTFNKLMREWRDYLKIMDRYNQAMLANDKAAAHPILANSLPEFISLDNELSKLVKILKQAMDSNKTHILKSVNDLNVSSIISNLTILCIMIAVTIVLTRLICGPLNLVVKQANAIAKGDLSHSIDRKAIGHDELGTLADATSKMQDDLRDVIHSVIAAVTQLGSAAEEMTQVSETSASGMTSQQLQVTQVATAMTEMKAAVADVARNTDDSAERANSANLRSRQGVENIKTMVAEIENVSDIMQEAGKKVTELEEQSNQITMIVDVIRDIAEQTNLLALNAAIEAARAGEHGRGFAVVASEVRTLAGRTQESTSEIAEIIQQLQSLTKEAKSTTNDSILSISKCVEQGTHSEVIMTEIESTISDISDMSTQIATACNQQDSVAEELNRNIESIHMSSEEVAQGAEQTSQACRELTQLSHSLQKVMTRFNLN</sequence>
<keyword evidence="6" id="KW-1133">Transmembrane helix</keyword>
<dbReference type="PANTHER" id="PTHR32089">
    <property type="entry name" value="METHYL-ACCEPTING CHEMOTAXIS PROTEIN MCPB"/>
    <property type="match status" value="1"/>
</dbReference>
<evidence type="ECO:0000256" key="3">
    <source>
        <dbReference type="ARBA" id="ARBA00029447"/>
    </source>
</evidence>
<evidence type="ECO:0000313" key="9">
    <source>
        <dbReference type="EMBL" id="MBN3577857.1"/>
    </source>
</evidence>
<dbReference type="SUPFAM" id="SSF58104">
    <property type="entry name" value="Methyl-accepting chemotaxis protein (MCP) signaling domain"/>
    <property type="match status" value="1"/>
</dbReference>
<evidence type="ECO:0000313" key="10">
    <source>
        <dbReference type="Proteomes" id="UP000779070"/>
    </source>
</evidence>
<dbReference type="SMART" id="SM00283">
    <property type="entry name" value="MA"/>
    <property type="match status" value="1"/>
</dbReference>
<dbReference type="Proteomes" id="UP000779070">
    <property type="component" value="Unassembled WGS sequence"/>
</dbReference>
<dbReference type="CDD" id="cd06225">
    <property type="entry name" value="HAMP"/>
    <property type="match status" value="1"/>
</dbReference>
<keyword evidence="2 4" id="KW-0807">Transducer</keyword>
<dbReference type="PANTHER" id="PTHR32089:SF120">
    <property type="entry name" value="METHYL-ACCEPTING CHEMOTAXIS PROTEIN TLPQ"/>
    <property type="match status" value="1"/>
</dbReference>
<dbReference type="SMART" id="SM00304">
    <property type="entry name" value="HAMP"/>
    <property type="match status" value="1"/>
</dbReference>
<keyword evidence="5" id="KW-0175">Coiled coil</keyword>
<accession>A0ABS3A2E2</accession>
<evidence type="ECO:0000256" key="5">
    <source>
        <dbReference type="SAM" id="Coils"/>
    </source>
</evidence>
<dbReference type="PROSITE" id="PS50111">
    <property type="entry name" value="CHEMOTAXIS_TRANSDUC_2"/>
    <property type="match status" value="1"/>
</dbReference>
<evidence type="ECO:0000259" key="8">
    <source>
        <dbReference type="PROSITE" id="PS50885"/>
    </source>
</evidence>
<gene>
    <name evidence="9" type="ORF">JYA62_09240</name>
</gene>
<dbReference type="EMBL" id="JAFHLB010000009">
    <property type="protein sequence ID" value="MBN3577857.1"/>
    <property type="molecule type" value="Genomic_DNA"/>
</dbReference>
<organism evidence="9 10">
    <name type="scientific">Vibrio neptunius</name>
    <dbReference type="NCBI Taxonomy" id="170651"/>
    <lineage>
        <taxon>Bacteria</taxon>
        <taxon>Pseudomonadati</taxon>
        <taxon>Pseudomonadota</taxon>
        <taxon>Gammaproteobacteria</taxon>
        <taxon>Vibrionales</taxon>
        <taxon>Vibrionaceae</taxon>
        <taxon>Vibrio</taxon>
    </lineage>
</organism>
<feature type="domain" description="Methyl-accepting transducer" evidence="7">
    <location>
        <begin position="270"/>
        <end position="506"/>
    </location>
</feature>
<dbReference type="RefSeq" id="WP_045974405.1">
    <property type="nucleotide sequence ID" value="NZ_CAWMDY010000010.1"/>
</dbReference>
<evidence type="ECO:0000256" key="6">
    <source>
        <dbReference type="SAM" id="Phobius"/>
    </source>
</evidence>
<comment type="subcellular location">
    <subcellularLocation>
        <location evidence="1">Membrane</location>
    </subcellularLocation>
</comment>